<name>A0A4R3W103_9SPHI</name>
<proteinExistence type="predicted"/>
<organism evidence="1 2">
    <name type="scientific">Sphingobacterium alimentarium</name>
    <dbReference type="NCBI Taxonomy" id="797292"/>
    <lineage>
        <taxon>Bacteria</taxon>
        <taxon>Pseudomonadati</taxon>
        <taxon>Bacteroidota</taxon>
        <taxon>Sphingobacteriia</taxon>
        <taxon>Sphingobacteriales</taxon>
        <taxon>Sphingobacteriaceae</taxon>
        <taxon>Sphingobacterium</taxon>
    </lineage>
</organism>
<accession>A0A4R3W103</accession>
<sequence length="81" mass="9271">MNIQIIQEKLKAQQMLDAAVVKYTMLIDEKMNEQGALFFIPLGNKEIKVVLPAPAHLDFLKDESKVTYKNLLQSKDIIILK</sequence>
<dbReference type="RefSeq" id="WP_132776411.1">
    <property type="nucleotide sequence ID" value="NZ_SMBZ01000003.1"/>
</dbReference>
<dbReference type="AlphaFoldDB" id="A0A4R3W103"/>
<evidence type="ECO:0000313" key="2">
    <source>
        <dbReference type="Proteomes" id="UP000295197"/>
    </source>
</evidence>
<evidence type="ECO:0000313" key="1">
    <source>
        <dbReference type="EMBL" id="TCV19963.1"/>
    </source>
</evidence>
<dbReference type="OrthoDB" id="713828at2"/>
<keyword evidence="2" id="KW-1185">Reference proteome</keyword>
<protein>
    <submittedName>
        <fullName evidence="1">Uncharacterized protein</fullName>
    </submittedName>
</protein>
<dbReference type="EMBL" id="SMBZ01000003">
    <property type="protein sequence ID" value="TCV19963.1"/>
    <property type="molecule type" value="Genomic_DNA"/>
</dbReference>
<gene>
    <name evidence="1" type="ORF">EDC17_100362</name>
</gene>
<dbReference type="Proteomes" id="UP000295197">
    <property type="component" value="Unassembled WGS sequence"/>
</dbReference>
<comment type="caution">
    <text evidence="1">The sequence shown here is derived from an EMBL/GenBank/DDBJ whole genome shotgun (WGS) entry which is preliminary data.</text>
</comment>
<reference evidence="1 2" key="1">
    <citation type="submission" date="2019-03" db="EMBL/GenBank/DDBJ databases">
        <title>Genomic Encyclopedia of Type Strains, Phase IV (KMG-IV): sequencing the most valuable type-strain genomes for metagenomic binning, comparative biology and taxonomic classification.</title>
        <authorList>
            <person name="Goeker M."/>
        </authorList>
    </citation>
    <scope>NUCLEOTIDE SEQUENCE [LARGE SCALE GENOMIC DNA]</scope>
    <source>
        <strain evidence="1 2">DSM 22362</strain>
    </source>
</reference>